<evidence type="ECO:0000313" key="5">
    <source>
        <dbReference type="EMBL" id="PVH13710.1"/>
    </source>
</evidence>
<dbReference type="InterPro" id="IPR000504">
    <property type="entry name" value="RRM_dom"/>
</dbReference>
<dbReference type="AlphaFoldDB" id="A0A2V1A6J5"/>
<dbReference type="Pfam" id="PF00076">
    <property type="entry name" value="RRM_1"/>
    <property type="match status" value="1"/>
</dbReference>
<protein>
    <recommendedName>
        <fullName evidence="4">RRM domain-containing protein</fullName>
    </recommendedName>
</protein>
<evidence type="ECO:0000256" key="1">
    <source>
        <dbReference type="ARBA" id="ARBA00022884"/>
    </source>
</evidence>
<accession>A0A2V1A6J5</accession>
<feature type="region of interest" description="Disordered" evidence="3">
    <location>
        <begin position="287"/>
        <end position="373"/>
    </location>
</feature>
<evidence type="ECO:0000256" key="2">
    <source>
        <dbReference type="PROSITE-ProRule" id="PRU00176"/>
    </source>
</evidence>
<dbReference type="InterPro" id="IPR035979">
    <property type="entry name" value="RBD_domain_sf"/>
</dbReference>
<dbReference type="CDD" id="cd12397">
    <property type="entry name" value="RRM2_Nop13p_fungi"/>
    <property type="match status" value="1"/>
</dbReference>
<evidence type="ECO:0000256" key="3">
    <source>
        <dbReference type="SAM" id="MobiDB-lite"/>
    </source>
</evidence>
<proteinExistence type="predicted"/>
<feature type="compositionally biased region" description="Low complexity" evidence="3">
    <location>
        <begin position="55"/>
        <end position="64"/>
    </location>
</feature>
<gene>
    <name evidence="5" type="ORF">CXQ87_001826</name>
</gene>
<dbReference type="GeneID" id="37001826"/>
<dbReference type="PANTHER" id="PTHR23236">
    <property type="entry name" value="EUKARYOTIC TRANSLATION INITIATION FACTOR 4B/4H"/>
    <property type="match status" value="1"/>
</dbReference>
<comment type="caution">
    <text evidence="5">The sequence shown here is derived from an EMBL/GenBank/DDBJ whole genome shotgun (WGS) entry which is preliminary data.</text>
</comment>
<feature type="compositionally biased region" description="Basic and acidic residues" evidence="3">
    <location>
        <begin position="88"/>
        <end position="97"/>
    </location>
</feature>
<evidence type="ECO:0000313" key="6">
    <source>
        <dbReference type="Proteomes" id="UP000244406"/>
    </source>
</evidence>
<dbReference type="Proteomes" id="UP000244406">
    <property type="component" value="Unassembled WGS sequence"/>
</dbReference>
<feature type="compositionally biased region" description="Basic residues" evidence="3">
    <location>
        <begin position="9"/>
        <end position="20"/>
    </location>
</feature>
<dbReference type="InterPro" id="IPR034226">
    <property type="entry name" value="Nop13/Rnp24_RRM2"/>
</dbReference>
<feature type="compositionally biased region" description="Basic residues" evidence="3">
    <location>
        <begin position="65"/>
        <end position="74"/>
    </location>
</feature>
<dbReference type="GO" id="GO:0003723">
    <property type="term" value="F:RNA binding"/>
    <property type="evidence" value="ECO:0007669"/>
    <property type="project" value="UniProtKB-UniRule"/>
</dbReference>
<feature type="compositionally biased region" description="Basic and acidic residues" evidence="3">
    <location>
        <begin position="21"/>
        <end position="39"/>
    </location>
</feature>
<dbReference type="SUPFAM" id="SSF54928">
    <property type="entry name" value="RNA-binding domain, RBD"/>
    <property type="match status" value="2"/>
</dbReference>
<dbReference type="RefSeq" id="XP_025334650.1">
    <property type="nucleotide sequence ID" value="XM_025480350.1"/>
</dbReference>
<feature type="domain" description="RRM" evidence="4">
    <location>
        <begin position="103"/>
        <end position="191"/>
    </location>
</feature>
<dbReference type="VEuPathDB" id="FungiDB:CXQ87_001826"/>
<reference evidence="5 6" key="1">
    <citation type="submission" date="2017-12" db="EMBL/GenBank/DDBJ databases">
        <title>Genome Sequence of the Amphotericin B-resistant Candida duobushaemulonii strain, B09383.</title>
        <authorList>
            <person name="Chow N.A."/>
            <person name="Gade L."/>
            <person name="Batra D."/>
            <person name="Rowe L.A."/>
            <person name="Loparev V.N."/>
            <person name="Litvintseva A.P."/>
        </authorList>
    </citation>
    <scope>NUCLEOTIDE SEQUENCE [LARGE SCALE GENOMIC DNA]</scope>
    <source>
        <strain evidence="5 6">B09383</strain>
    </source>
</reference>
<dbReference type="Gene3D" id="3.30.70.330">
    <property type="match status" value="2"/>
</dbReference>
<keyword evidence="6" id="KW-1185">Reference proteome</keyword>
<dbReference type="EMBL" id="PKFP01000001">
    <property type="protein sequence ID" value="PVH13710.1"/>
    <property type="molecule type" value="Genomic_DNA"/>
</dbReference>
<name>A0A2V1A6J5_9ASCO</name>
<feature type="compositionally biased region" description="Basic and acidic residues" evidence="3">
    <location>
        <begin position="287"/>
        <end position="330"/>
    </location>
</feature>
<keyword evidence="1 2" id="KW-0694">RNA-binding</keyword>
<feature type="domain" description="RRM" evidence="4">
    <location>
        <begin position="211"/>
        <end position="289"/>
    </location>
</feature>
<dbReference type="SMART" id="SM00360">
    <property type="entry name" value="RRM"/>
    <property type="match status" value="2"/>
</dbReference>
<sequence length="373" mass="41871">MAEETKKEKRERKEKKKQLKEKKEEAAEEAKKEEVKDESPAAEDDEAAADELEIDLSAGVPLSKKQQRLLKKGKLNVEKLAKKHPTPKRADEEETPKSSKSPFGVWIGNLSFDTTRDDLVRFIVGKSQTFGDDLVKISEEDISRVNLPKKNGKIKGFAYVDLPSQKHVDSVVSLSEANLNGRNLLIKNSTSFEGRPEGDGQKALSKNPPSRILFVGNLSFDTAESDLEEHFRHCGDIVKIRMATFEDSGKCKGFAFIDFKDEEGPTTALKSKLAKKLINRPLRLEYGEDRSKRTPNRVREQVQEGEIKEAAPVERQERPAFRERTEETPRPKKRTFNDTPVPGKRLKSSVALASAQRASAAIVPSQGKKTTFD</sequence>
<dbReference type="PROSITE" id="PS50102">
    <property type="entry name" value="RRM"/>
    <property type="match status" value="2"/>
</dbReference>
<dbReference type="PANTHER" id="PTHR23236:SF95">
    <property type="entry name" value="NUCLEOLAR PROTEIN 13"/>
    <property type="match status" value="1"/>
</dbReference>
<feature type="region of interest" description="Disordered" evidence="3">
    <location>
        <begin position="1"/>
        <end position="100"/>
    </location>
</feature>
<feature type="compositionally biased region" description="Acidic residues" evidence="3">
    <location>
        <begin position="40"/>
        <end position="54"/>
    </location>
</feature>
<feature type="compositionally biased region" description="Low complexity" evidence="3">
    <location>
        <begin position="348"/>
        <end position="361"/>
    </location>
</feature>
<organism evidence="5 6">
    <name type="scientific">Candidozyma duobushaemuli</name>
    <dbReference type="NCBI Taxonomy" id="1231522"/>
    <lineage>
        <taxon>Eukaryota</taxon>
        <taxon>Fungi</taxon>
        <taxon>Dikarya</taxon>
        <taxon>Ascomycota</taxon>
        <taxon>Saccharomycotina</taxon>
        <taxon>Pichiomycetes</taxon>
        <taxon>Metschnikowiaceae</taxon>
        <taxon>Candidozyma</taxon>
    </lineage>
</organism>
<evidence type="ECO:0000259" key="4">
    <source>
        <dbReference type="PROSITE" id="PS50102"/>
    </source>
</evidence>
<dbReference type="InterPro" id="IPR012677">
    <property type="entry name" value="Nucleotide-bd_a/b_plait_sf"/>
</dbReference>
<dbReference type="GO" id="GO:0005730">
    <property type="term" value="C:nucleolus"/>
    <property type="evidence" value="ECO:0007669"/>
    <property type="project" value="TreeGrafter"/>
</dbReference>